<dbReference type="InterPro" id="IPR008978">
    <property type="entry name" value="HSP20-like_chaperone"/>
</dbReference>
<feature type="domain" description="ARID" evidence="8">
    <location>
        <begin position="497"/>
        <end position="588"/>
    </location>
</feature>
<keyword evidence="3" id="KW-0804">Transcription</keyword>
<keyword evidence="2" id="KW-0238">DNA-binding</keyword>
<evidence type="ECO:0000256" key="5">
    <source>
        <dbReference type="PROSITE-ProRule" id="PRU00285"/>
    </source>
</evidence>
<dbReference type="AlphaFoldDB" id="A0A8X8ZKC1"/>
<dbReference type="EMBL" id="PNBA02000011">
    <property type="protein sequence ID" value="KAG6408467.1"/>
    <property type="molecule type" value="Genomic_DNA"/>
</dbReference>
<keyword evidence="1" id="KW-0805">Transcription regulation</keyword>
<dbReference type="InterPro" id="IPR001606">
    <property type="entry name" value="ARID_dom"/>
</dbReference>
<evidence type="ECO:0000313" key="9">
    <source>
        <dbReference type="EMBL" id="KAG6408467.1"/>
    </source>
</evidence>
<sequence>MSSCKDSTVNLSLNNLFAAIKLGLIADVCGLIRPALTHLQTVAFEQPKPAATPKRLHLFEKCILLSTSTSRCNLLGIPPPCTEQANSLIRLPHDSTFSSSGCRSVLHLSVAAKMSKSDVEMEDAKIFHGDSGNNIKESECQAVDPKVEGSEEVPSASEDGNRRENVDEDLNKVIDDKIEDKMDVEEQTNPVKEASGPIEGSNCGIIITKSDDEEPIYTETAASDYYKEQINTETPGEAETAARSAVEKQGDTKFEVVECDATILGVKEGEPNKNDVVDGNQGDGEKRPNEDVDVKFEVVKCDATTNSGLKEDQLAKNDMVDGNQGDDVEKIPNEDVVKKSGEICNDTDDTECVSGESVVENVGAGNVPTQNRQLQTDFFANEDPQGYDANIGDVQPRVDEEMGDVVHCDQDNMVKYKEQGAESFLVSHETHGNEKTSATAAELAEESSLASQPEPLTPNSLIRCSSQNTADRSREMAQPVSSQAALPFMGEDDDGTPEDQAAFMKELEHFYREMTMEFKPPKFYGQPLNCLKLWRAVIRLGGYDRVTGSKLWRQVGESFHPPKTCTTVSWTFRIFYEKSLLEYERHKTQSSELQLPVVMLPEVSAADGEKKEPIIPRKGKGKRKRLALVDEESEEEEFEDSVSGDQEDEAMEDEDEMDADDSDDDELEDYGNGYQGPGSGPGRARRDSATRAMQGWHAQRLGSGEVEDQVIKDKNLNSMAKNEKNLKSISLLKQKRPNEVEDSSSSKATRTDISKQLSLDDKLGLVTSVVDVRPPADWVKINVRQTKECFEVYALVPGLLREEVRVQSDPAGRLVITGQPEQVDNPWGITPFKKVAGIFIYVISLPARIQPVQTSAVVSLHGRLFVRIPIEQPNI</sequence>
<evidence type="ECO:0000313" key="10">
    <source>
        <dbReference type="Proteomes" id="UP000298416"/>
    </source>
</evidence>
<organism evidence="9">
    <name type="scientific">Salvia splendens</name>
    <name type="common">Scarlet sage</name>
    <dbReference type="NCBI Taxonomy" id="180675"/>
    <lineage>
        <taxon>Eukaryota</taxon>
        <taxon>Viridiplantae</taxon>
        <taxon>Streptophyta</taxon>
        <taxon>Embryophyta</taxon>
        <taxon>Tracheophyta</taxon>
        <taxon>Spermatophyta</taxon>
        <taxon>Magnoliopsida</taxon>
        <taxon>eudicotyledons</taxon>
        <taxon>Gunneridae</taxon>
        <taxon>Pentapetalae</taxon>
        <taxon>asterids</taxon>
        <taxon>lamiids</taxon>
        <taxon>Lamiales</taxon>
        <taxon>Lamiaceae</taxon>
        <taxon>Nepetoideae</taxon>
        <taxon>Mentheae</taxon>
        <taxon>Salviinae</taxon>
        <taxon>Salvia</taxon>
        <taxon>Salvia subgen. Calosphace</taxon>
        <taxon>core Calosphace</taxon>
    </lineage>
</organism>
<dbReference type="FunFam" id="1.10.150.60:FF:000009">
    <property type="entry name" value="AT-rich interactive domain-containing protein 3"/>
    <property type="match status" value="1"/>
</dbReference>
<evidence type="ECO:0000256" key="3">
    <source>
        <dbReference type="ARBA" id="ARBA00023163"/>
    </source>
</evidence>
<reference evidence="9" key="1">
    <citation type="submission" date="2018-01" db="EMBL/GenBank/DDBJ databases">
        <authorList>
            <person name="Mao J.F."/>
        </authorList>
    </citation>
    <scope>NUCLEOTIDE SEQUENCE</scope>
    <source>
        <strain evidence="9">Huo1</strain>
        <tissue evidence="9">Leaf</tissue>
    </source>
</reference>
<proteinExistence type="inferred from homology"/>
<comment type="similarity">
    <text evidence="5">Belongs to the small heat shock protein (HSP20) family.</text>
</comment>
<gene>
    <name evidence="9" type="ORF">SASPL_131480</name>
</gene>
<feature type="region of interest" description="Disordered" evidence="6">
    <location>
        <begin position="727"/>
        <end position="751"/>
    </location>
</feature>
<evidence type="ECO:0000256" key="6">
    <source>
        <dbReference type="SAM" id="MobiDB-lite"/>
    </source>
</evidence>
<dbReference type="CDD" id="cd06464">
    <property type="entry name" value="ACD_sHsps-like"/>
    <property type="match status" value="1"/>
</dbReference>
<dbReference type="PANTHER" id="PTHR15348:SF17">
    <property type="entry name" value="AT-RICH INTERACTIVE DOMAIN-CONTAINING PROTEIN 5"/>
    <property type="match status" value="1"/>
</dbReference>
<evidence type="ECO:0000259" key="7">
    <source>
        <dbReference type="PROSITE" id="PS01031"/>
    </source>
</evidence>
<evidence type="ECO:0000256" key="1">
    <source>
        <dbReference type="ARBA" id="ARBA00023015"/>
    </source>
</evidence>
<feature type="domain" description="SHSP" evidence="7">
    <location>
        <begin position="767"/>
        <end position="875"/>
    </location>
</feature>
<dbReference type="PROSITE" id="PS51011">
    <property type="entry name" value="ARID"/>
    <property type="match status" value="1"/>
</dbReference>
<dbReference type="SMART" id="SM01014">
    <property type="entry name" value="ARID"/>
    <property type="match status" value="1"/>
</dbReference>
<dbReference type="PROSITE" id="PS01031">
    <property type="entry name" value="SHSP"/>
    <property type="match status" value="1"/>
</dbReference>
<dbReference type="InterPro" id="IPR045147">
    <property type="entry name" value="ARI3A/B/C"/>
</dbReference>
<dbReference type="Pfam" id="PF01388">
    <property type="entry name" value="ARID"/>
    <property type="match status" value="1"/>
</dbReference>
<dbReference type="Proteomes" id="UP000298416">
    <property type="component" value="Unassembled WGS sequence"/>
</dbReference>
<feature type="region of interest" description="Disordered" evidence="6">
    <location>
        <begin position="605"/>
        <end position="708"/>
    </location>
</feature>
<dbReference type="Gene3D" id="1.10.150.60">
    <property type="entry name" value="ARID DNA-binding domain"/>
    <property type="match status" value="1"/>
</dbReference>
<keyword evidence="4" id="KW-0539">Nucleus</keyword>
<keyword evidence="10" id="KW-1185">Reference proteome</keyword>
<dbReference type="PANTHER" id="PTHR15348">
    <property type="entry name" value="AT-RICH INTERACTIVE DOMAIN-CONTAINING PROTEIN ARID DOMAIN- CONTAINING PROTEIN DEAD RINGER PROTEIN B-CELL REGULATOR OF IGH TRANSCRIPTION BRIGHT"/>
    <property type="match status" value="1"/>
</dbReference>
<dbReference type="SUPFAM" id="SSF49764">
    <property type="entry name" value="HSP20-like chaperones"/>
    <property type="match status" value="1"/>
</dbReference>
<feature type="region of interest" description="Disordered" evidence="6">
    <location>
        <begin position="270"/>
        <end position="289"/>
    </location>
</feature>
<evidence type="ECO:0008006" key="11">
    <source>
        <dbReference type="Google" id="ProtNLM"/>
    </source>
</evidence>
<dbReference type="SMART" id="SM00501">
    <property type="entry name" value="BRIGHT"/>
    <property type="match status" value="1"/>
</dbReference>
<comment type="caution">
    <text evidence="9">The sequence shown here is derived from an EMBL/GenBank/DDBJ whole genome shotgun (WGS) entry which is preliminary data.</text>
</comment>
<dbReference type="Gene3D" id="2.60.40.790">
    <property type="match status" value="1"/>
</dbReference>
<accession>A0A8X8ZKC1</accession>
<feature type="compositionally biased region" description="Basic residues" evidence="6">
    <location>
        <begin position="617"/>
        <end position="626"/>
    </location>
</feature>
<dbReference type="SUPFAM" id="SSF46774">
    <property type="entry name" value="ARID-like"/>
    <property type="match status" value="1"/>
</dbReference>
<dbReference type="CDD" id="cd16100">
    <property type="entry name" value="ARID"/>
    <property type="match status" value="1"/>
</dbReference>
<dbReference type="InterPro" id="IPR036431">
    <property type="entry name" value="ARID_dom_sf"/>
</dbReference>
<evidence type="ECO:0000259" key="8">
    <source>
        <dbReference type="PROSITE" id="PS51011"/>
    </source>
</evidence>
<dbReference type="InterPro" id="IPR002068">
    <property type="entry name" value="A-crystallin/Hsp20_dom"/>
</dbReference>
<evidence type="ECO:0000256" key="4">
    <source>
        <dbReference type="ARBA" id="ARBA00023242"/>
    </source>
</evidence>
<dbReference type="GO" id="GO:0003677">
    <property type="term" value="F:DNA binding"/>
    <property type="evidence" value="ECO:0007669"/>
    <property type="project" value="UniProtKB-KW"/>
</dbReference>
<evidence type="ECO:0000256" key="2">
    <source>
        <dbReference type="ARBA" id="ARBA00023125"/>
    </source>
</evidence>
<dbReference type="GO" id="GO:0006357">
    <property type="term" value="P:regulation of transcription by RNA polymerase II"/>
    <property type="evidence" value="ECO:0007669"/>
    <property type="project" value="InterPro"/>
</dbReference>
<reference evidence="9" key="2">
    <citation type="submission" date="2020-08" db="EMBL/GenBank/DDBJ databases">
        <title>Plant Genome Project.</title>
        <authorList>
            <person name="Zhang R.-G."/>
        </authorList>
    </citation>
    <scope>NUCLEOTIDE SEQUENCE</scope>
    <source>
        <strain evidence="9">Huo1</strain>
        <tissue evidence="9">Leaf</tissue>
    </source>
</reference>
<feature type="compositionally biased region" description="Acidic residues" evidence="6">
    <location>
        <begin position="629"/>
        <end position="669"/>
    </location>
</feature>
<feature type="region of interest" description="Disordered" evidence="6">
    <location>
        <begin position="129"/>
        <end position="166"/>
    </location>
</feature>
<protein>
    <recommendedName>
        <fullName evidence="11">AT-rich interactive domain-containing protein 3</fullName>
    </recommendedName>
</protein>
<name>A0A8X8ZKC1_SALSN</name>
<dbReference type="GO" id="GO:0005634">
    <property type="term" value="C:nucleus"/>
    <property type="evidence" value="ECO:0007669"/>
    <property type="project" value="TreeGrafter"/>
</dbReference>